<protein>
    <submittedName>
        <fullName evidence="1">DUF2125 domain-containing protein</fullName>
    </submittedName>
</protein>
<dbReference type="Pfam" id="PF09898">
    <property type="entry name" value="DUF2125"/>
    <property type="match status" value="1"/>
</dbReference>
<keyword evidence="2" id="KW-1185">Reference proteome</keyword>
<accession>A0ABT3NXW2</accession>
<dbReference type="Proteomes" id="UP001526430">
    <property type="component" value="Unassembled WGS sequence"/>
</dbReference>
<organism evidence="1 2">
    <name type="scientific">Sabulicella glaciei</name>
    <dbReference type="NCBI Taxonomy" id="2984948"/>
    <lineage>
        <taxon>Bacteria</taxon>
        <taxon>Pseudomonadati</taxon>
        <taxon>Pseudomonadota</taxon>
        <taxon>Alphaproteobacteria</taxon>
        <taxon>Acetobacterales</taxon>
        <taxon>Acetobacteraceae</taxon>
        <taxon>Sabulicella</taxon>
    </lineage>
</organism>
<proteinExistence type="predicted"/>
<name>A0ABT3NXW2_9PROT</name>
<dbReference type="EMBL" id="JAPFQI010000013">
    <property type="protein sequence ID" value="MCW8087002.1"/>
    <property type="molecule type" value="Genomic_DNA"/>
</dbReference>
<comment type="caution">
    <text evidence="1">The sequence shown here is derived from an EMBL/GenBank/DDBJ whole genome shotgun (WGS) entry which is preliminary data.</text>
</comment>
<evidence type="ECO:0000313" key="1">
    <source>
        <dbReference type="EMBL" id="MCW8087002.1"/>
    </source>
</evidence>
<gene>
    <name evidence="1" type="ORF">OF850_15325</name>
</gene>
<reference evidence="1 2" key="1">
    <citation type="submission" date="2022-10" db="EMBL/GenBank/DDBJ databases">
        <title>Roseococcus glaciei nov., sp. nov., isolated from glacier.</title>
        <authorList>
            <person name="Liu Q."/>
            <person name="Xin Y.-H."/>
        </authorList>
    </citation>
    <scope>NUCLEOTIDE SEQUENCE [LARGE SCALE GENOMIC DNA]</scope>
    <source>
        <strain evidence="1 2">MDT2-1-1</strain>
    </source>
</reference>
<dbReference type="RefSeq" id="WP_301591148.1">
    <property type="nucleotide sequence ID" value="NZ_JAPFQI010000013.1"/>
</dbReference>
<sequence length="303" mass="32272">MSRKWPFLLLLFILLGGGGAFAWQAMLGRMERALEAWAEARRAEGWRVVHDAPRRGPLPWRPEVTLPDFEAASPLGLGVRAERLSIAVLPWEPRTALLSPGGDVALRAGGDWFPLRTADLEGRAALDGSDLLWLGEDVALGTVEARRIALRWRDRHLTATAEGARSGPVQLDLVSALLRSDAPLSSPEAFRAAGGQVQIVRLEARRAEAALEATGSIALDAALQPEGRGGLVLLNPADGVRVLRDAGMLPPAAAASLAIVAQIGARVPEGGGAPRLDLPWELRGGRLSAARFPVASVPPVSWR</sequence>
<evidence type="ECO:0000313" key="2">
    <source>
        <dbReference type="Proteomes" id="UP001526430"/>
    </source>
</evidence>
<dbReference type="InterPro" id="IPR018666">
    <property type="entry name" value="DUF2125"/>
</dbReference>